<dbReference type="GO" id="GO:0006388">
    <property type="term" value="P:tRNA splicing, via endonucleolytic cleavage and ligation"/>
    <property type="evidence" value="ECO:0007669"/>
    <property type="project" value="InterPro"/>
</dbReference>
<reference evidence="4 5" key="1">
    <citation type="submission" date="2024-03" db="EMBL/GenBank/DDBJ databases">
        <title>The genome assembly and annotation of the cricket Gryllus longicercus Weissman &amp; Gray.</title>
        <authorList>
            <person name="Szrajer S."/>
            <person name="Gray D."/>
            <person name="Ylla G."/>
        </authorList>
    </citation>
    <scope>NUCLEOTIDE SEQUENCE [LARGE SCALE GENOMIC DNA]</scope>
    <source>
        <strain evidence="4">DAG 2021-001</strain>
        <tissue evidence="4">Whole body minus gut</tissue>
    </source>
</reference>
<dbReference type="PANTHER" id="PTHR28582:SF1">
    <property type="entry name" value="TRNA-SPLICING ENDONUCLEASE SUBUNIT SEN15"/>
    <property type="match status" value="1"/>
</dbReference>
<evidence type="ECO:0000313" key="4">
    <source>
        <dbReference type="EMBL" id="KAK7869312.1"/>
    </source>
</evidence>
<evidence type="ECO:0000256" key="1">
    <source>
        <dbReference type="ARBA" id="ARBA00006091"/>
    </source>
</evidence>
<dbReference type="Pfam" id="PF09631">
    <property type="entry name" value="Sen15"/>
    <property type="match status" value="1"/>
</dbReference>
<name>A0AAN9VZK2_9ORTH</name>
<evidence type="ECO:0000313" key="5">
    <source>
        <dbReference type="Proteomes" id="UP001378592"/>
    </source>
</evidence>
<dbReference type="GO" id="GO:0005634">
    <property type="term" value="C:nucleus"/>
    <property type="evidence" value="ECO:0007669"/>
    <property type="project" value="UniProtKB-ARBA"/>
</dbReference>
<comment type="similarity">
    <text evidence="1">Belongs to the SEN15 family.</text>
</comment>
<dbReference type="InterPro" id="IPR011856">
    <property type="entry name" value="tRNA_endonuc-like_dom_sf"/>
</dbReference>
<dbReference type="GO" id="GO:0003676">
    <property type="term" value="F:nucleic acid binding"/>
    <property type="evidence" value="ECO:0007669"/>
    <property type="project" value="InterPro"/>
</dbReference>
<dbReference type="InterPro" id="IPR036167">
    <property type="entry name" value="tRNA_intron_Endo_cat-like_sf"/>
</dbReference>
<dbReference type="EMBL" id="JAZDUA010000076">
    <property type="protein sequence ID" value="KAK7869312.1"/>
    <property type="molecule type" value="Genomic_DNA"/>
</dbReference>
<comment type="caution">
    <text evidence="4">The sequence shown here is derived from an EMBL/GenBank/DDBJ whole genome shotgun (WGS) entry which is preliminary data.</text>
</comment>
<dbReference type="SUPFAM" id="SSF53032">
    <property type="entry name" value="tRNA-intron endonuclease catalytic domain-like"/>
    <property type="match status" value="1"/>
</dbReference>
<accession>A0AAN9VZK2</accession>
<dbReference type="Gene3D" id="3.40.1350.10">
    <property type="match status" value="1"/>
</dbReference>
<dbReference type="PANTHER" id="PTHR28582">
    <property type="entry name" value="TRNA-SPLICING ENDONUCLEASE SUBUNIT SEN15"/>
    <property type="match status" value="1"/>
</dbReference>
<keyword evidence="2" id="KW-0819">tRNA processing</keyword>
<dbReference type="Proteomes" id="UP001378592">
    <property type="component" value="Unassembled WGS sequence"/>
</dbReference>
<organism evidence="4 5">
    <name type="scientific">Gryllus longicercus</name>
    <dbReference type="NCBI Taxonomy" id="2509291"/>
    <lineage>
        <taxon>Eukaryota</taxon>
        <taxon>Metazoa</taxon>
        <taxon>Ecdysozoa</taxon>
        <taxon>Arthropoda</taxon>
        <taxon>Hexapoda</taxon>
        <taxon>Insecta</taxon>
        <taxon>Pterygota</taxon>
        <taxon>Neoptera</taxon>
        <taxon>Polyneoptera</taxon>
        <taxon>Orthoptera</taxon>
        <taxon>Ensifera</taxon>
        <taxon>Gryllidea</taxon>
        <taxon>Grylloidea</taxon>
        <taxon>Gryllidae</taxon>
        <taxon>Gryllinae</taxon>
        <taxon>Gryllus</taxon>
    </lineage>
</organism>
<evidence type="ECO:0000259" key="3">
    <source>
        <dbReference type="Pfam" id="PF09631"/>
    </source>
</evidence>
<feature type="domain" description="tRNA-splicing endonuclease subunit Sen15" evidence="3">
    <location>
        <begin position="28"/>
        <end position="123"/>
    </location>
</feature>
<keyword evidence="5" id="KW-1185">Reference proteome</keyword>
<proteinExistence type="inferred from homology"/>
<dbReference type="InterPro" id="IPR018593">
    <property type="entry name" value="tRNA-endonuc_su_Sen15"/>
</dbReference>
<evidence type="ECO:0000256" key="2">
    <source>
        <dbReference type="ARBA" id="ARBA00022694"/>
    </source>
</evidence>
<dbReference type="AlphaFoldDB" id="A0AAN9VZK2"/>
<protein>
    <recommendedName>
        <fullName evidence="3">tRNA-splicing endonuclease subunit Sen15 domain-containing protein</fullName>
    </recommendedName>
</protein>
<gene>
    <name evidence="4" type="ORF">R5R35_012876</name>
</gene>
<sequence>MPKEKDPILKKLQELGCNSQFKLAIAYQVYLDLSEVRKLQVESRYNKELDIIYFVGKGDEFPNGSEIFIPLSSASFLSMSWIETLQQAICQDREGPRITMAFKEQDSSVMYYCMTTGIIPPDPPSPPILKKPGQLSTE</sequence>